<evidence type="ECO:0000256" key="5">
    <source>
        <dbReference type="ARBA" id="ARBA00022567"/>
    </source>
</evidence>
<keyword evidence="6 13" id="KW-0808">Transferase</keyword>
<dbReference type="InterPro" id="IPR027417">
    <property type="entry name" value="P-loop_NTPase"/>
</dbReference>
<sequence>MRSSLSERLKGSGKVFVVAVGGDSGSGKTTLSRGIRRLLGEDLVSTFSMDDYHSLDREARKVLGITPLNPEANRLDLLADHLAALRRGEQIDKPVYDHSDGTIKGPVPFRSAPVLIVEGLHPFYTPELRREVDLGIFVDPSRSVKRRWKVKRDCVDRNYEREAVMREILEREPDYKLYVDVQKIYAEAVVKIEESRLPAPLTGEVPRDRYSVRLIQEAMEAEPSQVELKIDLSAIYREAEEEFSIAYQRDDYYGRRVSVLTIDGELPSSMIEGLEEKLSALMGSNTPICDRSGGGVVTSTGMVQILLCWRLLERLLVHLADLEGLKPKPSAPVAAGEPFSRSS</sequence>
<keyword evidence="14" id="KW-1185">Reference proteome</keyword>
<feature type="domain" description="Phosphoribulokinase/uridine kinase" evidence="12">
    <location>
        <begin position="17"/>
        <end position="191"/>
    </location>
</feature>
<evidence type="ECO:0000256" key="3">
    <source>
        <dbReference type="ARBA" id="ARBA00012042"/>
    </source>
</evidence>
<dbReference type="InterPro" id="IPR006082">
    <property type="entry name" value="PRK"/>
</dbReference>
<organism evidence="13 14">
    <name type="scientific">Candidatus Methanocrinis natronophilus</name>
    <dbReference type="NCBI Taxonomy" id="3033396"/>
    <lineage>
        <taxon>Archaea</taxon>
        <taxon>Methanobacteriati</taxon>
        <taxon>Methanobacteriota</taxon>
        <taxon>Stenosarchaea group</taxon>
        <taxon>Methanomicrobia</taxon>
        <taxon>Methanotrichales</taxon>
        <taxon>Methanotrichaceae</taxon>
        <taxon>Methanocrinis</taxon>
    </lineage>
</organism>
<dbReference type="Pfam" id="PF00485">
    <property type="entry name" value="PRK"/>
    <property type="match status" value="1"/>
</dbReference>
<dbReference type="Gene3D" id="3.40.50.300">
    <property type="entry name" value="P-loop containing nucleotide triphosphate hydrolases"/>
    <property type="match status" value="1"/>
</dbReference>
<dbReference type="SUPFAM" id="SSF52540">
    <property type="entry name" value="P-loop containing nucleoside triphosphate hydrolases"/>
    <property type="match status" value="1"/>
</dbReference>
<gene>
    <name evidence="13" type="ORF">P0O15_10000</name>
</gene>
<evidence type="ECO:0000313" key="14">
    <source>
        <dbReference type="Proteomes" id="UP001220010"/>
    </source>
</evidence>
<evidence type="ECO:0000256" key="6">
    <source>
        <dbReference type="ARBA" id="ARBA00022679"/>
    </source>
</evidence>
<evidence type="ECO:0000313" key="13">
    <source>
        <dbReference type="EMBL" id="MDF0591491.1"/>
    </source>
</evidence>
<dbReference type="Proteomes" id="UP001220010">
    <property type="component" value="Unassembled WGS sequence"/>
</dbReference>
<dbReference type="RefSeq" id="WP_316967223.1">
    <property type="nucleotide sequence ID" value="NZ_JARFPK010000043.1"/>
</dbReference>
<proteinExistence type="inferred from homology"/>
<keyword evidence="4" id="KW-0602">Photosynthesis</keyword>
<dbReference type="PANTHER" id="PTHR10285">
    <property type="entry name" value="URIDINE KINASE"/>
    <property type="match status" value="1"/>
</dbReference>
<dbReference type="InterPro" id="IPR006083">
    <property type="entry name" value="PRK/URK"/>
</dbReference>
<name>A0ABT5X9X9_9EURY</name>
<evidence type="ECO:0000256" key="11">
    <source>
        <dbReference type="ARBA" id="ARBA00047663"/>
    </source>
</evidence>
<dbReference type="NCBIfam" id="NF005655">
    <property type="entry name" value="PRK07429.1"/>
    <property type="match status" value="1"/>
</dbReference>
<comment type="catalytic activity">
    <reaction evidence="11">
        <text>D-ribulose 5-phosphate + ATP = D-ribulose 1,5-bisphosphate + ADP + H(+)</text>
        <dbReference type="Rhea" id="RHEA:19365"/>
        <dbReference type="ChEBI" id="CHEBI:15378"/>
        <dbReference type="ChEBI" id="CHEBI:30616"/>
        <dbReference type="ChEBI" id="CHEBI:57870"/>
        <dbReference type="ChEBI" id="CHEBI:58121"/>
        <dbReference type="ChEBI" id="CHEBI:456216"/>
        <dbReference type="EC" id="2.7.1.19"/>
    </reaction>
</comment>
<dbReference type="EC" id="2.7.1.19" evidence="3"/>
<protein>
    <recommendedName>
        <fullName evidence="3">phosphoribulokinase</fullName>
        <ecNumber evidence="3">2.7.1.19</ecNumber>
    </recommendedName>
    <alternativeName>
        <fullName evidence="10">Phosphopentokinase</fullName>
    </alternativeName>
</protein>
<evidence type="ECO:0000256" key="4">
    <source>
        <dbReference type="ARBA" id="ARBA00022531"/>
    </source>
</evidence>
<evidence type="ECO:0000256" key="7">
    <source>
        <dbReference type="ARBA" id="ARBA00022741"/>
    </source>
</evidence>
<evidence type="ECO:0000256" key="9">
    <source>
        <dbReference type="ARBA" id="ARBA00022840"/>
    </source>
</evidence>
<dbReference type="GO" id="GO:0008974">
    <property type="term" value="F:phosphoribulokinase activity"/>
    <property type="evidence" value="ECO:0007669"/>
    <property type="project" value="UniProtKB-EC"/>
</dbReference>
<keyword evidence="7" id="KW-0547">Nucleotide-binding</keyword>
<comment type="caution">
    <text evidence="13">The sequence shown here is derived from an EMBL/GenBank/DDBJ whole genome shotgun (WGS) entry which is preliminary data.</text>
</comment>
<accession>A0ABT5X9X9</accession>
<evidence type="ECO:0000259" key="12">
    <source>
        <dbReference type="Pfam" id="PF00485"/>
    </source>
</evidence>
<dbReference type="PRINTS" id="PR00478">
    <property type="entry name" value="PHRIBLKINASE"/>
</dbReference>
<keyword evidence="8" id="KW-0418">Kinase</keyword>
<dbReference type="EMBL" id="JARFPK010000043">
    <property type="protein sequence ID" value="MDF0591491.1"/>
    <property type="molecule type" value="Genomic_DNA"/>
</dbReference>
<comment type="pathway">
    <text evidence="1">Carbohydrate biosynthesis; Calvin cycle.</text>
</comment>
<evidence type="ECO:0000256" key="2">
    <source>
        <dbReference type="ARBA" id="ARBA00009719"/>
    </source>
</evidence>
<evidence type="ECO:0000256" key="8">
    <source>
        <dbReference type="ARBA" id="ARBA00022777"/>
    </source>
</evidence>
<evidence type="ECO:0000256" key="10">
    <source>
        <dbReference type="ARBA" id="ARBA00031382"/>
    </source>
</evidence>
<comment type="similarity">
    <text evidence="2">Belongs to the phosphoribulokinase family.</text>
</comment>
<reference evidence="13 14" key="1">
    <citation type="submission" date="2023-03" db="EMBL/GenBank/DDBJ databases">
        <title>WGS of Methanotrichaceae archaeon Mx.</title>
        <authorList>
            <person name="Sorokin D.Y."/>
            <person name="Merkel A.Y."/>
        </authorList>
    </citation>
    <scope>NUCLEOTIDE SEQUENCE [LARGE SCALE GENOMIC DNA]</scope>
    <source>
        <strain evidence="13 14">Mx</strain>
    </source>
</reference>
<evidence type="ECO:0000256" key="1">
    <source>
        <dbReference type="ARBA" id="ARBA00005215"/>
    </source>
</evidence>
<keyword evidence="5" id="KW-0113">Calvin cycle</keyword>
<keyword evidence="9" id="KW-0067">ATP-binding</keyword>